<keyword evidence="2" id="KW-0732">Signal</keyword>
<dbReference type="SUPFAM" id="SSF109998">
    <property type="entry name" value="Triger factor/SurA peptide-binding domain-like"/>
    <property type="match status" value="1"/>
</dbReference>
<feature type="region of interest" description="Disordered" evidence="1">
    <location>
        <begin position="188"/>
        <end position="225"/>
    </location>
</feature>
<protein>
    <submittedName>
        <fullName evidence="3">Peptidylprolyl isomerase</fullName>
    </submittedName>
</protein>
<feature type="compositionally biased region" description="Acidic residues" evidence="1">
    <location>
        <begin position="47"/>
        <end position="65"/>
    </location>
</feature>
<dbReference type="InterPro" id="IPR027304">
    <property type="entry name" value="Trigger_fact/SurA_dom_sf"/>
</dbReference>
<dbReference type="AlphaFoldDB" id="A0A2R7Z3G3"/>
<keyword evidence="4" id="KW-1185">Reference proteome</keyword>
<dbReference type="Pfam" id="PF13624">
    <property type="entry name" value="SurA_N_3"/>
    <property type="match status" value="1"/>
</dbReference>
<dbReference type="PANTHER" id="PTHR47245">
    <property type="entry name" value="PEPTIDYLPROLYL ISOMERASE"/>
    <property type="match status" value="1"/>
</dbReference>
<dbReference type="PROSITE" id="PS51257">
    <property type="entry name" value="PROKAR_LIPOPROTEIN"/>
    <property type="match status" value="1"/>
</dbReference>
<feature type="region of interest" description="Disordered" evidence="1">
    <location>
        <begin position="21"/>
        <end position="68"/>
    </location>
</feature>
<evidence type="ECO:0000256" key="2">
    <source>
        <dbReference type="SAM" id="SignalP"/>
    </source>
</evidence>
<dbReference type="GO" id="GO:0016853">
    <property type="term" value="F:isomerase activity"/>
    <property type="evidence" value="ECO:0007669"/>
    <property type="project" value="UniProtKB-KW"/>
</dbReference>
<name>A0A2R7Z3G3_9ACTN</name>
<dbReference type="InterPro" id="IPR050245">
    <property type="entry name" value="PrsA_foldase"/>
</dbReference>
<evidence type="ECO:0000313" key="3">
    <source>
        <dbReference type="EMBL" id="PUA82786.1"/>
    </source>
</evidence>
<organism evidence="3 4">
    <name type="scientific">Nocardioides currus</name>
    <dbReference type="NCBI Taxonomy" id="2133958"/>
    <lineage>
        <taxon>Bacteria</taxon>
        <taxon>Bacillati</taxon>
        <taxon>Actinomycetota</taxon>
        <taxon>Actinomycetes</taxon>
        <taxon>Propionibacteriales</taxon>
        <taxon>Nocardioidaceae</taxon>
        <taxon>Nocardioides</taxon>
    </lineage>
</organism>
<gene>
    <name evidence="3" type="ORF">C7S10_03470</name>
</gene>
<dbReference type="PANTHER" id="PTHR47245:SF2">
    <property type="entry name" value="PEPTIDYL-PROLYL CIS-TRANS ISOMERASE HP_0175-RELATED"/>
    <property type="match status" value="1"/>
</dbReference>
<dbReference type="EMBL" id="PYXZ01000001">
    <property type="protein sequence ID" value="PUA82786.1"/>
    <property type="molecule type" value="Genomic_DNA"/>
</dbReference>
<feature type="chain" id="PRO_5039671504" evidence="2">
    <location>
        <begin position="21"/>
        <end position="262"/>
    </location>
</feature>
<sequence>MKRNRTVLGLSLAAATIALGACGGGDDGADNAGAAKEPTSQSSESDAAGDETDETDQAAEPDLSDIPDVVAEVNGEEVTKDEFVVVYEAQFQQAAMQAQMGGEQPDEETLKKQTADNLVNTELMAQEAEARGIEITDTDVDDELTSLAKQNQMKSSDEILAALEQQGTSEDEARQQVESQLMIEQLVDDEAGSTEPSEKDLRTLYAQAKQQQAQQGEQAQKIPPFAKVRSQLEEQAKSDKVNEVAQGMVEDLRKDADITINL</sequence>
<feature type="signal peptide" evidence="2">
    <location>
        <begin position="1"/>
        <end position="20"/>
    </location>
</feature>
<keyword evidence="3" id="KW-0413">Isomerase</keyword>
<evidence type="ECO:0000256" key="1">
    <source>
        <dbReference type="SAM" id="MobiDB-lite"/>
    </source>
</evidence>
<evidence type="ECO:0000313" key="4">
    <source>
        <dbReference type="Proteomes" id="UP000244867"/>
    </source>
</evidence>
<dbReference type="Gene3D" id="1.10.4030.10">
    <property type="entry name" value="Porin chaperone SurA, peptide-binding domain"/>
    <property type="match status" value="1"/>
</dbReference>
<dbReference type="Proteomes" id="UP000244867">
    <property type="component" value="Unassembled WGS sequence"/>
</dbReference>
<accession>A0A2R7Z3G3</accession>
<reference evidence="3 4" key="1">
    <citation type="submission" date="2018-03" db="EMBL/GenBank/DDBJ databases">
        <authorList>
            <person name="Keele B.F."/>
        </authorList>
    </citation>
    <scope>NUCLEOTIDE SEQUENCE [LARGE SCALE GENOMIC DNA]</scope>
    <source>
        <strain evidence="3 4">IB-3</strain>
    </source>
</reference>
<proteinExistence type="predicted"/>
<feature type="compositionally biased region" description="Low complexity" evidence="1">
    <location>
        <begin position="206"/>
        <end position="220"/>
    </location>
</feature>
<comment type="caution">
    <text evidence="3">The sequence shown here is derived from an EMBL/GenBank/DDBJ whole genome shotgun (WGS) entry which is preliminary data.</text>
</comment>